<evidence type="ECO:0000256" key="2">
    <source>
        <dbReference type="ARBA" id="ARBA00022692"/>
    </source>
</evidence>
<keyword evidence="2 5" id="KW-0812">Transmembrane</keyword>
<comment type="caution">
    <text evidence="7">The sequence shown here is derived from an EMBL/GenBank/DDBJ whole genome shotgun (WGS) entry which is preliminary data.</text>
</comment>
<feature type="transmembrane region" description="Helical" evidence="5">
    <location>
        <begin position="219"/>
        <end position="242"/>
    </location>
</feature>
<feature type="transmembrane region" description="Helical" evidence="5">
    <location>
        <begin position="292"/>
        <end position="311"/>
    </location>
</feature>
<feature type="transmembrane region" description="Helical" evidence="5">
    <location>
        <begin position="421"/>
        <end position="443"/>
    </location>
</feature>
<dbReference type="PRINTS" id="PR01035">
    <property type="entry name" value="TCRTETA"/>
</dbReference>
<dbReference type="InterPro" id="IPR001958">
    <property type="entry name" value="Tet-R_TetA/multi-R_MdtG-like"/>
</dbReference>
<evidence type="ECO:0000256" key="5">
    <source>
        <dbReference type="SAM" id="Phobius"/>
    </source>
</evidence>
<reference evidence="7" key="1">
    <citation type="journal article" date="2021" name="Nat. Commun.">
        <title>Genetic determinants of endophytism in the Arabidopsis root mycobiome.</title>
        <authorList>
            <person name="Mesny F."/>
            <person name="Miyauchi S."/>
            <person name="Thiergart T."/>
            <person name="Pickel B."/>
            <person name="Atanasova L."/>
            <person name="Karlsson M."/>
            <person name="Huettel B."/>
            <person name="Barry K.W."/>
            <person name="Haridas S."/>
            <person name="Chen C."/>
            <person name="Bauer D."/>
            <person name="Andreopoulos W."/>
            <person name="Pangilinan J."/>
            <person name="LaButti K."/>
            <person name="Riley R."/>
            <person name="Lipzen A."/>
            <person name="Clum A."/>
            <person name="Drula E."/>
            <person name="Henrissat B."/>
            <person name="Kohler A."/>
            <person name="Grigoriev I.V."/>
            <person name="Martin F.M."/>
            <person name="Hacquard S."/>
        </authorList>
    </citation>
    <scope>NUCLEOTIDE SEQUENCE</scope>
    <source>
        <strain evidence="7">MPI-SDFR-AT-0120</strain>
    </source>
</reference>
<dbReference type="InterPro" id="IPR011701">
    <property type="entry name" value="MFS"/>
</dbReference>
<dbReference type="GO" id="GO:0005886">
    <property type="term" value="C:plasma membrane"/>
    <property type="evidence" value="ECO:0007669"/>
    <property type="project" value="TreeGrafter"/>
</dbReference>
<dbReference type="OrthoDB" id="10021397at2759"/>
<keyword evidence="4 5" id="KW-0472">Membrane</keyword>
<feature type="transmembrane region" description="Helical" evidence="5">
    <location>
        <begin position="254"/>
        <end position="271"/>
    </location>
</feature>
<comment type="subcellular location">
    <subcellularLocation>
        <location evidence="1">Membrane</location>
        <topology evidence="1">Multi-pass membrane protein</topology>
    </subcellularLocation>
</comment>
<dbReference type="InterPro" id="IPR036259">
    <property type="entry name" value="MFS_trans_sf"/>
</dbReference>
<gene>
    <name evidence="7" type="ORF">FB567DRAFT_562553</name>
</gene>
<dbReference type="Gene3D" id="1.20.1250.20">
    <property type="entry name" value="MFS general substrate transporter like domains"/>
    <property type="match status" value="2"/>
</dbReference>
<dbReference type="Pfam" id="PF07690">
    <property type="entry name" value="MFS_1"/>
    <property type="match status" value="1"/>
</dbReference>
<dbReference type="InterPro" id="IPR020846">
    <property type="entry name" value="MFS_dom"/>
</dbReference>
<evidence type="ECO:0000259" key="6">
    <source>
        <dbReference type="PROSITE" id="PS50850"/>
    </source>
</evidence>
<feature type="transmembrane region" description="Helical" evidence="5">
    <location>
        <begin position="116"/>
        <end position="136"/>
    </location>
</feature>
<evidence type="ECO:0000256" key="3">
    <source>
        <dbReference type="ARBA" id="ARBA00022989"/>
    </source>
</evidence>
<evidence type="ECO:0000256" key="4">
    <source>
        <dbReference type="ARBA" id="ARBA00023136"/>
    </source>
</evidence>
<sequence length="539" mass="58595">MRNMLCTTLDRSWTHDEHQTDNLFKLIGSLYLGTFLVALDTTILGTVIPSISSVFHALDDIAWYGSAYLLTLTALQPTFGKLYKIFDTKTLYLASIVVFEVGSTLCASAPSSVVFIIGRAVAVCGAAGLMRSFAIVTKTVPLARRQFYFGLFVSAFGVSIGVGPVLGGLLADRGIWRWCFWINLPLGAIVFTLVAILLKLKDDKVAKQHRGNSLSQRSFQLDIAGSILLIASMTSLFLAMQWGGLRLPWTSPTVAGLLTLSGVLLALFILWEWRMGDEASIPFRILRQRSTAFGVVYIFMFSFPNFAYGVYLPMFFQAVKDFSAQRSGAETLFLALTQILAVVVVGALDSKFGYYTPFIIGGTAFNMVGSGLITLLDFETSHAARAAYFVLCGIGTGCTINLPYTAISTSLDENDMVTGNALFQFAFQLGGAISLCISQTLFIDRLAGNVNSELHGVAIEAIVDAGAFNLQSLVSSQAQLRALRLSYRDAIRDVFVLLLVASGLALIAALGFEHKNVRKVERERKVDGEQKGSHGGEDC</sequence>
<name>A0A8K0R261_9PLEO</name>
<feature type="transmembrane region" description="Helical" evidence="5">
    <location>
        <begin position="61"/>
        <end position="79"/>
    </location>
</feature>
<proteinExistence type="predicted"/>
<feature type="transmembrane region" description="Helical" evidence="5">
    <location>
        <begin position="91"/>
        <end position="110"/>
    </location>
</feature>
<feature type="transmembrane region" description="Helical" evidence="5">
    <location>
        <begin position="331"/>
        <end position="348"/>
    </location>
</feature>
<dbReference type="PROSITE" id="PS50850">
    <property type="entry name" value="MFS"/>
    <property type="match status" value="1"/>
</dbReference>
<keyword evidence="8" id="KW-1185">Reference proteome</keyword>
<accession>A0A8K0R261</accession>
<feature type="transmembrane region" description="Helical" evidence="5">
    <location>
        <begin position="175"/>
        <end position="198"/>
    </location>
</feature>
<dbReference type="PANTHER" id="PTHR23501:SF199">
    <property type="entry name" value="MFS EFFLUX TRANSPORTER INPD-RELATED"/>
    <property type="match status" value="1"/>
</dbReference>
<dbReference type="EMBL" id="JAGMVJ010000015">
    <property type="protein sequence ID" value="KAH7081063.1"/>
    <property type="molecule type" value="Genomic_DNA"/>
</dbReference>
<feature type="transmembrane region" description="Helical" evidence="5">
    <location>
        <begin position="494"/>
        <end position="512"/>
    </location>
</feature>
<dbReference type="Proteomes" id="UP000813461">
    <property type="component" value="Unassembled WGS sequence"/>
</dbReference>
<feature type="transmembrane region" description="Helical" evidence="5">
    <location>
        <begin position="355"/>
        <end position="376"/>
    </location>
</feature>
<feature type="transmembrane region" description="Helical" evidence="5">
    <location>
        <begin position="30"/>
        <end position="55"/>
    </location>
</feature>
<feature type="transmembrane region" description="Helical" evidence="5">
    <location>
        <begin position="388"/>
        <end position="409"/>
    </location>
</feature>
<keyword evidence="3 5" id="KW-1133">Transmembrane helix</keyword>
<dbReference type="PANTHER" id="PTHR23501">
    <property type="entry name" value="MAJOR FACILITATOR SUPERFAMILY"/>
    <property type="match status" value="1"/>
</dbReference>
<evidence type="ECO:0000313" key="7">
    <source>
        <dbReference type="EMBL" id="KAH7081063.1"/>
    </source>
</evidence>
<evidence type="ECO:0000256" key="1">
    <source>
        <dbReference type="ARBA" id="ARBA00004141"/>
    </source>
</evidence>
<dbReference type="CDD" id="cd17502">
    <property type="entry name" value="MFS_Azr1_MDR_like"/>
    <property type="match status" value="1"/>
</dbReference>
<dbReference type="GO" id="GO:0022857">
    <property type="term" value="F:transmembrane transporter activity"/>
    <property type="evidence" value="ECO:0007669"/>
    <property type="project" value="InterPro"/>
</dbReference>
<organism evidence="7 8">
    <name type="scientific">Paraphoma chrysanthemicola</name>
    <dbReference type="NCBI Taxonomy" id="798071"/>
    <lineage>
        <taxon>Eukaryota</taxon>
        <taxon>Fungi</taxon>
        <taxon>Dikarya</taxon>
        <taxon>Ascomycota</taxon>
        <taxon>Pezizomycotina</taxon>
        <taxon>Dothideomycetes</taxon>
        <taxon>Pleosporomycetidae</taxon>
        <taxon>Pleosporales</taxon>
        <taxon>Pleosporineae</taxon>
        <taxon>Phaeosphaeriaceae</taxon>
        <taxon>Paraphoma</taxon>
    </lineage>
</organism>
<feature type="domain" description="Major facilitator superfamily (MFS) profile" evidence="6">
    <location>
        <begin position="26"/>
        <end position="517"/>
    </location>
</feature>
<dbReference type="SUPFAM" id="SSF103473">
    <property type="entry name" value="MFS general substrate transporter"/>
    <property type="match status" value="1"/>
</dbReference>
<protein>
    <submittedName>
        <fullName evidence="7">Major facilitator superfamily domain-containing protein</fullName>
    </submittedName>
</protein>
<evidence type="ECO:0000313" key="8">
    <source>
        <dbReference type="Proteomes" id="UP000813461"/>
    </source>
</evidence>
<feature type="transmembrane region" description="Helical" evidence="5">
    <location>
        <begin position="148"/>
        <end position="169"/>
    </location>
</feature>
<dbReference type="AlphaFoldDB" id="A0A8K0R261"/>